<accession>A0A7S1X8N6</accession>
<name>A0A7S1X8N6_9CHLO</name>
<sequence>MRCSSCEYPKFWNGERCVCPTNLPEGSRCALTEEAWQNIMERGSPNFDVAFEDVKTASSGEVGREVVVENSALLVERLEASASACFQTADRRACNELGNFCVLQMHDTDASACVLYQELVDLRQDEQYHEDELTNAGWSLSMPWLYYPSDAIRYLRATDVLTRVKFSGDNTGGSTPTASVLQFKAARYALDGTFLGWRNFTHDLQLCGGQRKYTNAWARFAVEYLNSCELPLSTILDAAADQPEFIDLYFEDGPGLLYPVPSILENIPDNNRIEDELAFLQLTRRFFTVDAISGIEDGASEPAVVRYMEKFSLEVMLQASNSRGGNDGLIYPPSVRIRYAARDPSVTGVTNTAAFSVHYTQAEDRLEDFIDAWDYMIIAAMITAIVIGLVKAYRFTKNQGSGSGQNGSELMALFEFIAILADVGSAAIFFVLAAVSIYWVCFFKLQSSVYTTLPLDEGQVWYRFRVSVICTVVGRATAVLWMMWRQSSVDIFFIDWTEAKEVASDKTGPSETAPVSCWRSLFVANKWNELQTLRVTNLEVTMLGVIFLLAGVDLENGAKINPDEGSLDVNPFEQTSQILRFGISVSIFILIEAAQMLFMKMVVYWKIANPLVDFVDLLWLSNISMFVLDRRSGYYLHGQFTGTFVDTDAESLHQELLKPSNSIRGFVENHDCQTFIVFIDGEVRERYDKFLNRVSTRSNNERNNKTFIEAFLKAPQRTGTDKSLQQESQALCNIFKADLESARQDQNAHIIDPGLLSKWTMLGPDGNNKTTLWYDRSMSFTNFLFYGNELSLFMLEVMLFTSVDMRLRSAAFSGPITYLIMWVLNYFRHRLGKHNLSEKSLIDSRFLM</sequence>
<dbReference type="PANTHER" id="PTHR21274">
    <property type="entry name" value="MECKELIN"/>
    <property type="match status" value="1"/>
</dbReference>
<keyword evidence="1" id="KW-1133">Transmembrane helix</keyword>
<evidence type="ECO:0000256" key="1">
    <source>
        <dbReference type="SAM" id="Phobius"/>
    </source>
</evidence>
<reference evidence="2" key="1">
    <citation type="submission" date="2021-01" db="EMBL/GenBank/DDBJ databases">
        <authorList>
            <person name="Corre E."/>
            <person name="Pelletier E."/>
            <person name="Niang G."/>
            <person name="Scheremetjew M."/>
            <person name="Finn R."/>
            <person name="Kale V."/>
            <person name="Holt S."/>
            <person name="Cochrane G."/>
            <person name="Meng A."/>
            <person name="Brown T."/>
            <person name="Cohen L."/>
        </authorList>
    </citation>
    <scope>NUCLEOTIDE SEQUENCE</scope>
    <source>
        <strain evidence="2">PLY429</strain>
    </source>
</reference>
<feature type="transmembrane region" description="Helical" evidence="1">
    <location>
        <begin position="460"/>
        <end position="484"/>
    </location>
</feature>
<dbReference type="GO" id="GO:0036038">
    <property type="term" value="C:MKS complex"/>
    <property type="evidence" value="ECO:0007669"/>
    <property type="project" value="InterPro"/>
</dbReference>
<organism evidence="2">
    <name type="scientific">Tetraselmis chuii</name>
    <dbReference type="NCBI Taxonomy" id="63592"/>
    <lineage>
        <taxon>Eukaryota</taxon>
        <taxon>Viridiplantae</taxon>
        <taxon>Chlorophyta</taxon>
        <taxon>core chlorophytes</taxon>
        <taxon>Chlorodendrophyceae</taxon>
        <taxon>Chlorodendrales</taxon>
        <taxon>Chlorodendraceae</taxon>
        <taxon>Tetraselmis</taxon>
    </lineage>
</organism>
<dbReference type="Pfam" id="PF09773">
    <property type="entry name" value="Meckelin"/>
    <property type="match status" value="1"/>
</dbReference>
<evidence type="ECO:0008006" key="3">
    <source>
        <dbReference type="Google" id="ProtNLM"/>
    </source>
</evidence>
<dbReference type="EMBL" id="HBGG01038106">
    <property type="protein sequence ID" value="CAD9218458.1"/>
    <property type="molecule type" value="Transcribed_RNA"/>
</dbReference>
<gene>
    <name evidence="2" type="ORF">TCHU04912_LOCUS19656</name>
</gene>
<dbReference type="GO" id="GO:0060271">
    <property type="term" value="P:cilium assembly"/>
    <property type="evidence" value="ECO:0007669"/>
    <property type="project" value="InterPro"/>
</dbReference>
<feature type="transmembrane region" description="Helical" evidence="1">
    <location>
        <begin position="809"/>
        <end position="827"/>
    </location>
</feature>
<dbReference type="AlphaFoldDB" id="A0A7S1X8N6"/>
<feature type="transmembrane region" description="Helical" evidence="1">
    <location>
        <begin position="413"/>
        <end position="440"/>
    </location>
</feature>
<evidence type="ECO:0000313" key="2">
    <source>
        <dbReference type="EMBL" id="CAD9218458.1"/>
    </source>
</evidence>
<keyword evidence="1" id="KW-0472">Membrane</keyword>
<feature type="transmembrane region" description="Helical" evidence="1">
    <location>
        <begin position="783"/>
        <end position="803"/>
    </location>
</feature>
<protein>
    <recommendedName>
        <fullName evidence="3">Meckelin</fullName>
    </recommendedName>
</protein>
<feature type="transmembrane region" description="Helical" evidence="1">
    <location>
        <begin position="372"/>
        <end position="393"/>
    </location>
</feature>
<proteinExistence type="predicted"/>
<feature type="transmembrane region" description="Helical" evidence="1">
    <location>
        <begin position="578"/>
        <end position="598"/>
    </location>
</feature>
<dbReference type="InterPro" id="IPR019170">
    <property type="entry name" value="Meckelin"/>
</dbReference>
<keyword evidence="1" id="KW-0812">Transmembrane</keyword>
<dbReference type="PANTHER" id="PTHR21274:SF0">
    <property type="entry name" value="MECKELIN"/>
    <property type="match status" value="1"/>
</dbReference>